<proteinExistence type="predicted"/>
<keyword evidence="2" id="KW-0238">DNA-binding</keyword>
<dbReference type="AlphaFoldDB" id="A0A558HCC6"/>
<dbReference type="GO" id="GO:0003677">
    <property type="term" value="F:DNA binding"/>
    <property type="evidence" value="ECO:0007669"/>
    <property type="project" value="UniProtKB-KW"/>
</dbReference>
<dbReference type="SMART" id="SM00347">
    <property type="entry name" value="HTH_MARR"/>
    <property type="match status" value="1"/>
</dbReference>
<keyword evidence="1" id="KW-0805">Transcription regulation</keyword>
<dbReference type="PROSITE" id="PS50995">
    <property type="entry name" value="HTH_MARR_2"/>
    <property type="match status" value="1"/>
</dbReference>
<evidence type="ECO:0000256" key="2">
    <source>
        <dbReference type="ARBA" id="ARBA00023125"/>
    </source>
</evidence>
<dbReference type="SUPFAM" id="SSF46785">
    <property type="entry name" value="Winged helix' DNA-binding domain"/>
    <property type="match status" value="1"/>
</dbReference>
<reference evidence="5 6" key="1">
    <citation type="submission" date="2019-07" db="EMBL/GenBank/DDBJ databases">
        <title>Diversity of Bacteria from Kongsfjorden, Arctic.</title>
        <authorList>
            <person name="Yu Y."/>
        </authorList>
    </citation>
    <scope>NUCLEOTIDE SEQUENCE [LARGE SCALE GENOMIC DNA]</scope>
    <source>
        <strain evidence="5 6">SM1928</strain>
    </source>
</reference>
<dbReference type="Pfam" id="PF12802">
    <property type="entry name" value="MarR_2"/>
    <property type="match status" value="1"/>
</dbReference>
<evidence type="ECO:0000256" key="1">
    <source>
        <dbReference type="ARBA" id="ARBA00023015"/>
    </source>
</evidence>
<dbReference type="InterPro" id="IPR036390">
    <property type="entry name" value="WH_DNA-bd_sf"/>
</dbReference>
<dbReference type="OrthoDB" id="3237509at2"/>
<dbReference type="InterPro" id="IPR036388">
    <property type="entry name" value="WH-like_DNA-bd_sf"/>
</dbReference>
<dbReference type="PRINTS" id="PR00598">
    <property type="entry name" value="HTHMARR"/>
</dbReference>
<dbReference type="GO" id="GO:0003700">
    <property type="term" value="F:DNA-binding transcription factor activity"/>
    <property type="evidence" value="ECO:0007669"/>
    <property type="project" value="InterPro"/>
</dbReference>
<dbReference type="PROSITE" id="PS01117">
    <property type="entry name" value="HTH_MARR_1"/>
    <property type="match status" value="1"/>
</dbReference>
<evidence type="ECO:0000256" key="3">
    <source>
        <dbReference type="ARBA" id="ARBA00023163"/>
    </source>
</evidence>
<dbReference type="InterPro" id="IPR000835">
    <property type="entry name" value="HTH_MarR-typ"/>
</dbReference>
<dbReference type="Gene3D" id="1.10.10.10">
    <property type="entry name" value="Winged helix-like DNA-binding domain superfamily/Winged helix DNA-binding domain"/>
    <property type="match status" value="1"/>
</dbReference>
<dbReference type="RefSeq" id="WP_144647819.1">
    <property type="nucleotide sequence ID" value="NZ_VNFK01000001.1"/>
</dbReference>
<keyword evidence="3" id="KW-0804">Transcription</keyword>
<comment type="caution">
    <text evidence="5">The sequence shown here is derived from an EMBL/GenBank/DDBJ whole genome shotgun (WGS) entry which is preliminary data.</text>
</comment>
<dbReference type="EMBL" id="VNFK01000001">
    <property type="protein sequence ID" value="TVU66758.1"/>
    <property type="molecule type" value="Genomic_DNA"/>
</dbReference>
<gene>
    <name evidence="5" type="ORF">FQP90_01035</name>
</gene>
<evidence type="ECO:0000313" key="5">
    <source>
        <dbReference type="EMBL" id="TVU66758.1"/>
    </source>
</evidence>
<dbReference type="PANTHER" id="PTHR42756">
    <property type="entry name" value="TRANSCRIPTIONAL REGULATOR, MARR"/>
    <property type="match status" value="1"/>
</dbReference>
<organism evidence="5 6">
    <name type="scientific">Paenarthrobacter nitroguajacolicus</name>
    <name type="common">Arthrobacter nitroguajacolicus</name>
    <dbReference type="NCBI Taxonomy" id="211146"/>
    <lineage>
        <taxon>Bacteria</taxon>
        <taxon>Bacillati</taxon>
        <taxon>Actinomycetota</taxon>
        <taxon>Actinomycetes</taxon>
        <taxon>Micrococcales</taxon>
        <taxon>Micrococcaceae</taxon>
        <taxon>Paenarthrobacter</taxon>
    </lineage>
</organism>
<feature type="domain" description="HTH marR-type" evidence="4">
    <location>
        <begin position="21"/>
        <end position="159"/>
    </location>
</feature>
<dbReference type="Proteomes" id="UP000316500">
    <property type="component" value="Unassembled WGS sequence"/>
</dbReference>
<name>A0A558HCC6_PAENT</name>
<dbReference type="PANTHER" id="PTHR42756:SF1">
    <property type="entry name" value="TRANSCRIPTIONAL REPRESSOR OF EMRAB OPERON"/>
    <property type="match status" value="1"/>
</dbReference>
<accession>A0A558HCC6</accession>
<evidence type="ECO:0000313" key="6">
    <source>
        <dbReference type="Proteomes" id="UP000316500"/>
    </source>
</evidence>
<sequence length="167" mass="18725">MDRDAVDTILDQWNRERPDLDVSSMGILGRLARANRLASLDVQKFMNQFGLEPWEFDVLATLRRSATEAPLTPGQLASLTMIGSAAMTNRVDRLVNRGLIHRETNPGNRRQLLVSLTPEGLALVDEVVEHHVENQQKMLDGLSKTERTQLANLLRKFLLANNDGEPS</sequence>
<evidence type="ECO:0000259" key="4">
    <source>
        <dbReference type="PROSITE" id="PS50995"/>
    </source>
</evidence>
<protein>
    <submittedName>
        <fullName evidence="5">MarR family transcriptional regulator</fullName>
    </submittedName>
</protein>
<dbReference type="InterPro" id="IPR023187">
    <property type="entry name" value="Tscrpt_reg_MarR-type_CS"/>
</dbReference>